<keyword evidence="4" id="KW-1185">Reference proteome</keyword>
<dbReference type="AlphaFoldDB" id="A0A7J6ML02"/>
<feature type="region of interest" description="Disordered" evidence="2">
    <location>
        <begin position="602"/>
        <end position="638"/>
    </location>
</feature>
<dbReference type="PANTHER" id="PTHR39290">
    <property type="entry name" value="C3H1-TYPE DOMAIN-CONTAINING PROTEIN-RELATED"/>
    <property type="match status" value="1"/>
</dbReference>
<evidence type="ECO:0000256" key="2">
    <source>
        <dbReference type="SAM" id="MobiDB-lite"/>
    </source>
</evidence>
<dbReference type="EMBL" id="JAAPAO010000117">
    <property type="protein sequence ID" value="KAF4672164.1"/>
    <property type="molecule type" value="Genomic_DNA"/>
</dbReference>
<sequence>MKLALCDEGSSQTHTDHLLASDLQRFTTRFDSATMRILKVSNIRDARRAMARLKPAPQLLNLFDSIRGAIISSDKDGQRDVIERYEGMLTALKDASDCIVKIRVRELPLEVSKLMRVWREYCCHRYAWALVSSGEIEWIIDVLVRRLNSSSNLTGIIDPFAGAGWHGYLINNAISSRVDNQLLHYEMSDAQPANQLRWSRNIVKKDAIESVRSWSPRCEVLWLSWPPHEPDALAFKVLKAFTGQFIVFIGEWPTATTTTVSTGAKLFFDAVKSEWYELARRSIRSDWPGYQQEIVLLMNYWFLVDLHNGSSLATHPMTHRSNTPGFICGVKSCKEAGGSRKGQLTAEPLTQLLFGTCGDIICTAHYRVWQQKRKLSPIDQDMHQCPICRQSGVRFRLAPDQTELISMNHSKTLPILLMGYGMNAKEALIHVKQALRFWEYHHNHKHSATGQSSAARESRVHETIEDDHRSATLLLENLRTLEKKKADIKCKMAECNRETAKLNAQLLSAEKANERYRRQRKRTLHDFDKLPYTEEPSEALMNGMNCDDDIDGPTKSLLPLGRDLVPNGRARSAVSHCSSKIDDEILRMLGTGERGDLLSLMKNTHRHPPRDGNTHGKDQRRYEYATSDLCSSISTGQT</sequence>
<accession>A0A7J6ML02</accession>
<dbReference type="Proteomes" id="UP000591131">
    <property type="component" value="Unassembled WGS sequence"/>
</dbReference>
<comment type="caution">
    <text evidence="3">The sequence shown here is derived from an EMBL/GenBank/DDBJ whole genome shotgun (WGS) entry which is preliminary data.</text>
</comment>
<feature type="non-terminal residue" evidence="3">
    <location>
        <position position="1"/>
    </location>
</feature>
<dbReference type="PANTHER" id="PTHR39290:SF6">
    <property type="entry name" value="S-ADENOSYL-L-METHIONINE-DEPENDENT METHYLTRANSFERASES SUPERFAMILY PROTEIN"/>
    <property type="match status" value="1"/>
</dbReference>
<organism evidence="3 4">
    <name type="scientific">Perkinsus chesapeaki</name>
    <name type="common">Clam parasite</name>
    <name type="synonym">Perkinsus andrewsi</name>
    <dbReference type="NCBI Taxonomy" id="330153"/>
    <lineage>
        <taxon>Eukaryota</taxon>
        <taxon>Sar</taxon>
        <taxon>Alveolata</taxon>
        <taxon>Perkinsozoa</taxon>
        <taxon>Perkinsea</taxon>
        <taxon>Perkinsida</taxon>
        <taxon>Perkinsidae</taxon>
        <taxon>Perkinsus</taxon>
    </lineage>
</organism>
<name>A0A7J6ML02_PERCH</name>
<protein>
    <submittedName>
        <fullName evidence="3">Uncharacterized protein</fullName>
    </submittedName>
</protein>
<keyword evidence="1" id="KW-0175">Coiled coil</keyword>
<reference evidence="3 4" key="1">
    <citation type="submission" date="2020-04" db="EMBL/GenBank/DDBJ databases">
        <title>Perkinsus chesapeaki whole genome sequence.</title>
        <authorList>
            <person name="Bogema D.R."/>
        </authorList>
    </citation>
    <scope>NUCLEOTIDE SEQUENCE [LARGE SCALE GENOMIC DNA]</scope>
    <source>
        <strain evidence="3">ATCC PRA-425</strain>
    </source>
</reference>
<evidence type="ECO:0000313" key="4">
    <source>
        <dbReference type="Proteomes" id="UP000591131"/>
    </source>
</evidence>
<feature type="coiled-coil region" evidence="1">
    <location>
        <begin position="478"/>
        <end position="519"/>
    </location>
</feature>
<evidence type="ECO:0000313" key="3">
    <source>
        <dbReference type="EMBL" id="KAF4672164.1"/>
    </source>
</evidence>
<feature type="compositionally biased region" description="Basic and acidic residues" evidence="2">
    <location>
        <begin position="609"/>
        <end position="623"/>
    </location>
</feature>
<gene>
    <name evidence="3" type="ORF">FOL47_000815</name>
</gene>
<dbReference type="OrthoDB" id="407600at2759"/>
<proteinExistence type="predicted"/>
<evidence type="ECO:0000256" key="1">
    <source>
        <dbReference type="SAM" id="Coils"/>
    </source>
</evidence>
<feature type="compositionally biased region" description="Polar residues" evidence="2">
    <location>
        <begin position="628"/>
        <end position="638"/>
    </location>
</feature>